<dbReference type="Proteomes" id="UP001211065">
    <property type="component" value="Unassembled WGS sequence"/>
</dbReference>
<reference evidence="1" key="1">
    <citation type="submission" date="2020-05" db="EMBL/GenBank/DDBJ databases">
        <title>Phylogenomic resolution of chytrid fungi.</title>
        <authorList>
            <person name="Stajich J.E."/>
            <person name="Amses K."/>
            <person name="Simmons R."/>
            <person name="Seto K."/>
            <person name="Myers J."/>
            <person name="Bonds A."/>
            <person name="Quandt C.A."/>
            <person name="Barry K."/>
            <person name="Liu P."/>
            <person name="Grigoriev I."/>
            <person name="Longcore J.E."/>
            <person name="James T.Y."/>
        </authorList>
    </citation>
    <scope>NUCLEOTIDE SEQUENCE</scope>
    <source>
        <strain evidence="1">JEL0476</strain>
    </source>
</reference>
<protein>
    <submittedName>
        <fullName evidence="1">Uncharacterized protein</fullName>
    </submittedName>
</protein>
<evidence type="ECO:0000313" key="2">
    <source>
        <dbReference type="Proteomes" id="UP001211065"/>
    </source>
</evidence>
<proteinExistence type="predicted"/>
<gene>
    <name evidence="1" type="ORF">HK099_001655</name>
</gene>
<name>A0AAD5XWW1_9FUNG</name>
<comment type="caution">
    <text evidence="1">The sequence shown here is derived from an EMBL/GenBank/DDBJ whole genome shotgun (WGS) entry which is preliminary data.</text>
</comment>
<keyword evidence="2" id="KW-1185">Reference proteome</keyword>
<dbReference type="EMBL" id="JADGJW010001496">
    <property type="protein sequence ID" value="KAJ3202953.1"/>
    <property type="molecule type" value="Genomic_DNA"/>
</dbReference>
<organism evidence="1 2">
    <name type="scientific">Clydaea vesicula</name>
    <dbReference type="NCBI Taxonomy" id="447962"/>
    <lineage>
        <taxon>Eukaryota</taxon>
        <taxon>Fungi</taxon>
        <taxon>Fungi incertae sedis</taxon>
        <taxon>Chytridiomycota</taxon>
        <taxon>Chytridiomycota incertae sedis</taxon>
        <taxon>Chytridiomycetes</taxon>
        <taxon>Lobulomycetales</taxon>
        <taxon>Lobulomycetaceae</taxon>
        <taxon>Clydaea</taxon>
    </lineage>
</organism>
<evidence type="ECO:0000313" key="1">
    <source>
        <dbReference type="EMBL" id="KAJ3202953.1"/>
    </source>
</evidence>
<sequence>MQIEETELMVSKVTTIHNKFDKSKYELSFPFFDLNDENEIALLERDDILLNINEEFQYRFKSPKYVPFIISTSRGMGKTFLLKKIGMQKVNRELQNEDILEATKCGRILSFDFAKYKDAISDTKDVFSFFTRLMVYFLCRLFHGSKVDGINFHIIEFRNILSYNATQNEFKLWLKNFLSVAAEEMMDEYIRLTNLAFGINSNVAPVFLLDEIQTLAFTSTRVVSTISSKGVSTYHTQLTLLLTQLAGKHRPLCICSGTNNGNIISITEKSKIVPQLLRLKPLVTSSMEYWKQRSEYWGKTFEIFESDMALIDSLICGTYQIPRFLSIAHDVWYTSKLNSYITNREFVTLTFEQKVTKYYDEIPNMLMSNEYTPEDLFHIFIACGVHWEVKDEYSYVPGTQIQWKTLIQNSLIFPYTRNCYLIPFKLIWNPHLSNLDLKEITVRKDDIIRYGMSKLTDFNLENLFLEYDKLSKYNLYNFGMAYEYLLAASLAVKYYLVSITRKNLESKITFSSIYDFSSNFDFKEFDVYINFSKGIISSKKEVFVDEKDLSNAIYHNNLNHNAHHDLILPAKKDEVRFNVAVSVKSSAVRPKRSDLKSQCLEKNSKKAVDILYWFYLGEEGPLSEKVNGAKVIYLDGRGCCNGLAIDMLVFSKKLKQLNNSES</sequence>
<accession>A0AAD5XWW1</accession>
<dbReference type="AlphaFoldDB" id="A0AAD5XWW1"/>